<feature type="domain" description="Conserved oligomeric Golgi complex subunit 3 C-terminal" evidence="11">
    <location>
        <begin position="341"/>
        <end position="680"/>
    </location>
</feature>
<dbReference type="Pfam" id="PF20671">
    <property type="entry name" value="COG3_C"/>
    <property type="match status" value="1"/>
</dbReference>
<gene>
    <name evidence="12" type="ORF">CROQUDRAFT_715672</name>
</gene>
<evidence type="ECO:0000256" key="4">
    <source>
        <dbReference type="ARBA" id="ARBA00022448"/>
    </source>
</evidence>
<evidence type="ECO:0000256" key="1">
    <source>
        <dbReference type="ARBA" id="ARBA00004395"/>
    </source>
</evidence>
<dbReference type="Pfam" id="PF04136">
    <property type="entry name" value="COG3_N"/>
    <property type="match status" value="1"/>
</dbReference>
<evidence type="ECO:0000256" key="2">
    <source>
        <dbReference type="ARBA" id="ARBA00009936"/>
    </source>
</evidence>
<feature type="compositionally biased region" description="Basic and acidic residues" evidence="9">
    <location>
        <begin position="112"/>
        <end position="122"/>
    </location>
</feature>
<comment type="caution">
    <text evidence="12">The sequence shown here is derived from an EMBL/GenBank/DDBJ whole genome shotgun (WGS) entry which is preliminary data.</text>
</comment>
<evidence type="ECO:0000313" key="13">
    <source>
        <dbReference type="Proteomes" id="UP000886653"/>
    </source>
</evidence>
<keyword evidence="13" id="KW-1185">Reference proteome</keyword>
<organism evidence="12 13">
    <name type="scientific">Cronartium quercuum f. sp. fusiforme G11</name>
    <dbReference type="NCBI Taxonomy" id="708437"/>
    <lineage>
        <taxon>Eukaryota</taxon>
        <taxon>Fungi</taxon>
        <taxon>Dikarya</taxon>
        <taxon>Basidiomycota</taxon>
        <taxon>Pucciniomycotina</taxon>
        <taxon>Pucciniomycetes</taxon>
        <taxon>Pucciniales</taxon>
        <taxon>Coleosporiaceae</taxon>
        <taxon>Cronartium</taxon>
    </lineage>
</organism>
<dbReference type="PANTHER" id="PTHR13302:SF8">
    <property type="entry name" value="CONSERVED OLIGOMERIC GOLGI COMPLEX SUBUNIT 3"/>
    <property type="match status" value="1"/>
</dbReference>
<dbReference type="GO" id="GO:0006886">
    <property type="term" value="P:intracellular protein transport"/>
    <property type="evidence" value="ECO:0007669"/>
    <property type="project" value="InterPro"/>
</dbReference>
<dbReference type="PANTHER" id="PTHR13302">
    <property type="entry name" value="CONSERVED OLIGOMERIC GOLGI COMPLEX COMPONENT 3"/>
    <property type="match status" value="1"/>
</dbReference>
<dbReference type="GO" id="GO:0000139">
    <property type="term" value="C:Golgi membrane"/>
    <property type="evidence" value="ECO:0007669"/>
    <property type="project" value="UniProtKB-SubCell"/>
</dbReference>
<feature type="region of interest" description="Disordered" evidence="9">
    <location>
        <begin position="102"/>
        <end position="134"/>
    </location>
</feature>
<evidence type="ECO:0000256" key="9">
    <source>
        <dbReference type="SAM" id="MobiDB-lite"/>
    </source>
</evidence>
<comment type="subcellular location">
    <subcellularLocation>
        <location evidence="1">Golgi apparatus membrane</location>
        <topology evidence="1">Peripheral membrane protein</topology>
    </subcellularLocation>
</comment>
<dbReference type="Proteomes" id="UP000886653">
    <property type="component" value="Unassembled WGS sequence"/>
</dbReference>
<evidence type="ECO:0000256" key="3">
    <source>
        <dbReference type="ARBA" id="ARBA00020976"/>
    </source>
</evidence>
<evidence type="ECO:0000259" key="10">
    <source>
        <dbReference type="Pfam" id="PF04136"/>
    </source>
</evidence>
<keyword evidence="6" id="KW-0333">Golgi apparatus</keyword>
<sequence>MSNHRSQTQFQPQISSNQTRTENWDKLCPLNEIEKQSIQIIQKAVTDKPLPNSLSSALRTHHLNSLQNGTSITPNSTRSSSPTSGKIHPLLRIAKSSSRLDLLNPQSQLTRARSDSLHDQEGRASPQKQEDQVENDDLLDQIQIPVHTIEHFNDWFSHVSSMMDADSESDYLNHLSVISTYTSTCENLLSQIESCRGYLNEIQANWKFVDENSRSLERSCEGMLDDQKLLTHLNQALTERLNYFRRLEDAQRLLSMPGEAEIVKGDDFLPMVEQLDVCLEFMKSNRHYRDADLYLVRFQQCLTRSMTLIKLHFINSIRNLTHAVQEKLQGHDQSDSPTVRALVYAKFESVANELRPLISELEKRAKRDPEEYSALLSELFFTWVGVRTSVLSGRVRKEVERMEITNNQLPDVIKLATIGCNYLRNICGDEWRLFKAFFGDSGDDEVFSYLETLCDYLYDLLRPQILHESRLEVLCELATIVNSLIAIDSDLIDEETETEKDQPRQSNFKFSALLKPILQDVQTRLVFRAQAVIQSEVAGYQPRPEDLDYPKKLVARFESRPEKSKLFRQPTPEDSVQVEEALRFRLPPEEVQELWYPTLRRTLWVLSKLHTYVNDAIFEDFAGEAVGICSKSIVTASHHISSPSSSSSSNTVTLDSQLFAIRHLLILKKMIRTVDVLQIERAVDLGPLTDSLRELLTLRPSSLFRQLSKLGSGSSKTIDSKSELDKRLKETVANLINSSARMLIGPIENFMTRCQTFLATNSGSGVGERDLPSQEWARSDDVIELYKNYINTLKAKIGLILNKMILYLEDEKTINVIFPPLQAELMEIYGRFLNLIKSEYDPSTIGKIGSTDEVKTLVNSVVYSLSDSGTSFLGLEI</sequence>
<protein>
    <recommendedName>
        <fullName evidence="3">Conserved oligomeric Golgi complex subunit 3</fullName>
    </recommendedName>
    <alternativeName>
        <fullName evidence="8">Component of oligomeric Golgi complex 3</fullName>
    </alternativeName>
</protein>
<evidence type="ECO:0000313" key="12">
    <source>
        <dbReference type="EMBL" id="KAG0146273.1"/>
    </source>
</evidence>
<feature type="compositionally biased region" description="Polar residues" evidence="9">
    <location>
        <begin position="102"/>
        <end position="111"/>
    </location>
</feature>
<dbReference type="InterPro" id="IPR048320">
    <property type="entry name" value="COG3_N"/>
</dbReference>
<proteinExistence type="inferred from homology"/>
<evidence type="ECO:0000259" key="11">
    <source>
        <dbReference type="Pfam" id="PF20671"/>
    </source>
</evidence>
<accession>A0A9P6TD44</accession>
<evidence type="ECO:0000256" key="7">
    <source>
        <dbReference type="ARBA" id="ARBA00023136"/>
    </source>
</evidence>
<dbReference type="OrthoDB" id="296793at2759"/>
<dbReference type="GO" id="GO:0006891">
    <property type="term" value="P:intra-Golgi vesicle-mediated transport"/>
    <property type="evidence" value="ECO:0007669"/>
    <property type="project" value="TreeGrafter"/>
</dbReference>
<dbReference type="EMBL" id="MU167263">
    <property type="protein sequence ID" value="KAG0146273.1"/>
    <property type="molecule type" value="Genomic_DNA"/>
</dbReference>
<keyword evidence="5" id="KW-0653">Protein transport</keyword>
<feature type="compositionally biased region" description="Low complexity" evidence="9">
    <location>
        <begin position="70"/>
        <end position="84"/>
    </location>
</feature>
<dbReference type="GO" id="GO:0007030">
    <property type="term" value="P:Golgi organization"/>
    <property type="evidence" value="ECO:0007669"/>
    <property type="project" value="TreeGrafter"/>
</dbReference>
<keyword evidence="7" id="KW-0472">Membrane</keyword>
<reference evidence="12" key="1">
    <citation type="submission" date="2013-11" db="EMBL/GenBank/DDBJ databases">
        <title>Genome sequence of the fusiform rust pathogen reveals effectors for host alternation and coevolution with pine.</title>
        <authorList>
            <consortium name="DOE Joint Genome Institute"/>
            <person name="Smith K."/>
            <person name="Pendleton A."/>
            <person name="Kubisiak T."/>
            <person name="Anderson C."/>
            <person name="Salamov A."/>
            <person name="Aerts A."/>
            <person name="Riley R."/>
            <person name="Clum A."/>
            <person name="Lindquist E."/>
            <person name="Ence D."/>
            <person name="Campbell M."/>
            <person name="Kronenberg Z."/>
            <person name="Feau N."/>
            <person name="Dhillon B."/>
            <person name="Hamelin R."/>
            <person name="Burleigh J."/>
            <person name="Smith J."/>
            <person name="Yandell M."/>
            <person name="Nelson C."/>
            <person name="Grigoriev I."/>
            <person name="Davis J."/>
        </authorList>
    </citation>
    <scope>NUCLEOTIDE SEQUENCE</scope>
    <source>
        <strain evidence="12">G11</strain>
    </source>
</reference>
<feature type="domain" description="Conserved oligomeric Golgi complex subunit 3 N-terminal" evidence="10">
    <location>
        <begin position="174"/>
        <end position="319"/>
    </location>
</feature>
<dbReference type="InterPro" id="IPR007265">
    <property type="entry name" value="COG_su3"/>
</dbReference>
<evidence type="ECO:0000256" key="8">
    <source>
        <dbReference type="ARBA" id="ARBA00031339"/>
    </source>
</evidence>
<comment type="similarity">
    <text evidence="2">Belongs to the COG3 family.</text>
</comment>
<feature type="compositionally biased region" description="Polar residues" evidence="9">
    <location>
        <begin position="1"/>
        <end position="21"/>
    </location>
</feature>
<feature type="region of interest" description="Disordered" evidence="9">
    <location>
        <begin position="1"/>
        <end position="22"/>
    </location>
</feature>
<feature type="region of interest" description="Disordered" evidence="9">
    <location>
        <begin position="65"/>
        <end position="86"/>
    </location>
</feature>
<dbReference type="InterPro" id="IPR048685">
    <property type="entry name" value="COG3_C"/>
</dbReference>
<evidence type="ECO:0000256" key="6">
    <source>
        <dbReference type="ARBA" id="ARBA00023034"/>
    </source>
</evidence>
<dbReference type="GO" id="GO:0017119">
    <property type="term" value="C:Golgi transport complex"/>
    <property type="evidence" value="ECO:0007669"/>
    <property type="project" value="TreeGrafter"/>
</dbReference>
<dbReference type="GO" id="GO:0005801">
    <property type="term" value="C:cis-Golgi network"/>
    <property type="evidence" value="ECO:0007669"/>
    <property type="project" value="InterPro"/>
</dbReference>
<evidence type="ECO:0000256" key="5">
    <source>
        <dbReference type="ARBA" id="ARBA00022927"/>
    </source>
</evidence>
<name>A0A9P6TD44_9BASI</name>
<keyword evidence="4" id="KW-0813">Transport</keyword>
<dbReference type="AlphaFoldDB" id="A0A9P6TD44"/>